<dbReference type="GO" id="GO:0004499">
    <property type="term" value="F:N,N-dimethylaniline monooxygenase activity"/>
    <property type="evidence" value="ECO:0007669"/>
    <property type="project" value="InterPro"/>
</dbReference>
<reference evidence="6" key="1">
    <citation type="submission" date="2023-01" db="EMBL/GenBank/DDBJ databases">
        <title>Metagenome sequencing of chrysophaentin producing Chrysophaeum taylorii.</title>
        <authorList>
            <person name="Davison J."/>
            <person name="Bewley C."/>
        </authorList>
    </citation>
    <scope>NUCLEOTIDE SEQUENCE</scope>
    <source>
        <strain evidence="6">NIES-1699</strain>
    </source>
</reference>
<keyword evidence="2" id="KW-0285">Flavoprotein</keyword>
<dbReference type="InterPro" id="IPR000960">
    <property type="entry name" value="Flavin_mOase"/>
</dbReference>
<dbReference type="EMBL" id="JAQMWT010000493">
    <property type="protein sequence ID" value="KAJ8600599.1"/>
    <property type="molecule type" value="Genomic_DNA"/>
</dbReference>
<dbReference type="Proteomes" id="UP001230188">
    <property type="component" value="Unassembled WGS sequence"/>
</dbReference>
<evidence type="ECO:0000313" key="7">
    <source>
        <dbReference type="Proteomes" id="UP001230188"/>
    </source>
</evidence>
<evidence type="ECO:0000256" key="4">
    <source>
        <dbReference type="ARBA" id="ARBA00022857"/>
    </source>
</evidence>
<dbReference type="Pfam" id="PF00743">
    <property type="entry name" value="FMO-like"/>
    <property type="match status" value="1"/>
</dbReference>
<protein>
    <recommendedName>
        <fullName evidence="8">Flavin-containing monooxygenase</fullName>
    </recommendedName>
</protein>
<name>A0AAD7XJM1_9STRA</name>
<dbReference type="PANTHER" id="PTHR23023">
    <property type="entry name" value="DIMETHYLANILINE MONOOXYGENASE"/>
    <property type="match status" value="1"/>
</dbReference>
<evidence type="ECO:0000256" key="1">
    <source>
        <dbReference type="ARBA" id="ARBA00009183"/>
    </source>
</evidence>
<gene>
    <name evidence="6" type="ORF">CTAYLR_010040</name>
</gene>
<dbReference type="AlphaFoldDB" id="A0AAD7XJM1"/>
<dbReference type="InterPro" id="IPR020946">
    <property type="entry name" value="Flavin_mOase-like"/>
</dbReference>
<dbReference type="InterPro" id="IPR036188">
    <property type="entry name" value="FAD/NAD-bd_sf"/>
</dbReference>
<evidence type="ECO:0000256" key="2">
    <source>
        <dbReference type="ARBA" id="ARBA00022630"/>
    </source>
</evidence>
<dbReference type="GO" id="GO:0050660">
    <property type="term" value="F:flavin adenine dinucleotide binding"/>
    <property type="evidence" value="ECO:0007669"/>
    <property type="project" value="InterPro"/>
</dbReference>
<keyword evidence="3" id="KW-0274">FAD</keyword>
<dbReference type="Gene3D" id="3.50.50.60">
    <property type="entry name" value="FAD/NAD(P)-binding domain"/>
    <property type="match status" value="1"/>
</dbReference>
<dbReference type="GO" id="GO:0050661">
    <property type="term" value="F:NADP binding"/>
    <property type="evidence" value="ECO:0007669"/>
    <property type="project" value="InterPro"/>
</dbReference>
<accession>A0AAD7XJM1</accession>
<keyword evidence="5" id="KW-0560">Oxidoreductase</keyword>
<dbReference type="InterPro" id="IPR050346">
    <property type="entry name" value="FMO-like"/>
</dbReference>
<dbReference type="PIRSF" id="PIRSF000332">
    <property type="entry name" value="FMO"/>
    <property type="match status" value="1"/>
</dbReference>
<evidence type="ECO:0000256" key="5">
    <source>
        <dbReference type="ARBA" id="ARBA00023002"/>
    </source>
</evidence>
<evidence type="ECO:0008006" key="8">
    <source>
        <dbReference type="Google" id="ProtNLM"/>
    </source>
</evidence>
<dbReference type="PRINTS" id="PR00419">
    <property type="entry name" value="ADXRDTASE"/>
</dbReference>
<dbReference type="SUPFAM" id="SSF51905">
    <property type="entry name" value="FAD/NAD(P)-binding domain"/>
    <property type="match status" value="1"/>
</dbReference>
<comment type="caution">
    <text evidence="6">The sequence shown here is derived from an EMBL/GenBank/DDBJ whole genome shotgun (WGS) entry which is preliminary data.</text>
</comment>
<sequence>MKKKVVVIVGAGPSGLVALKEMLEKGHDATIIEKSGVIGGVFSTLRESSYDALYLTISNVFMAYSDFPCEEDYIKYSKKEEYAVYLERYAAHFGLLDRIKFNTTVEAATLEGETWRIKCSDGEVSADSLIVCTGSNQVPKRPRDFRSVRGKVVHSSQFQNADAFKGERVLIVGTGESASDVAPATVWARRPFILAPRYTARHITKPGFDEYLCMQTEKMWRECYVGDFLECQTTSRAINALPLWMYSMVRQMGWKIMASDFSNKYLEFLAYPGVDKSVYLRADQAGWVTKNSRISEMAGRGSLEVVVAQNLRVEGKTVTFSDVLVDSNGERNASRRRQRLRHDCPLHGYTNDFDWIRTEQKTGALAPGLSTAGLPGGIPQTSELCARTPAPVVGRARAPANIAEVTKTESEAETRYYVLSPNLTSLCDWPSFASSLTAMIGCEPPVPWLVFSPSKWLKYWLYPMWPCWYRLKGPGAKPEVFDQVMDRFPVIGSKVSWTPSRSITIPFSVVQKFFVNTMFFLFKPFSRLPGYHGFPTLYNKSKLNILHGYKMKVKSLFSFAM</sequence>
<keyword evidence="4" id="KW-0521">NADP</keyword>
<evidence type="ECO:0000313" key="6">
    <source>
        <dbReference type="EMBL" id="KAJ8600599.1"/>
    </source>
</evidence>
<keyword evidence="7" id="KW-1185">Reference proteome</keyword>
<organism evidence="6 7">
    <name type="scientific">Chrysophaeum taylorii</name>
    <dbReference type="NCBI Taxonomy" id="2483200"/>
    <lineage>
        <taxon>Eukaryota</taxon>
        <taxon>Sar</taxon>
        <taxon>Stramenopiles</taxon>
        <taxon>Ochrophyta</taxon>
        <taxon>Pelagophyceae</taxon>
        <taxon>Pelagomonadales</taxon>
        <taxon>Pelagomonadaceae</taxon>
        <taxon>Chrysophaeum</taxon>
    </lineage>
</organism>
<evidence type="ECO:0000256" key="3">
    <source>
        <dbReference type="ARBA" id="ARBA00022827"/>
    </source>
</evidence>
<proteinExistence type="inferred from homology"/>
<comment type="similarity">
    <text evidence="1">Belongs to the FMO family.</text>
</comment>